<feature type="binding site" evidence="13">
    <location>
        <position position="260"/>
    </location>
    <ligand>
        <name>thiamine diphosphate</name>
        <dbReference type="ChEBI" id="CHEBI:58937"/>
    </ligand>
</feature>
<dbReference type="GO" id="GO:0009507">
    <property type="term" value="C:chloroplast"/>
    <property type="evidence" value="ECO:0007669"/>
    <property type="project" value="UniProtKB-ARBA"/>
</dbReference>
<evidence type="ECO:0000256" key="13">
    <source>
        <dbReference type="PIRSR" id="PIRSR605478-3"/>
    </source>
</evidence>
<dbReference type="SUPFAM" id="SSF52518">
    <property type="entry name" value="Thiamin diphosphate-binding fold (THDP-binding)"/>
    <property type="match status" value="2"/>
</dbReference>
<comment type="cofactor">
    <cofactor evidence="13">
        <name>thiamine diphosphate</name>
        <dbReference type="ChEBI" id="CHEBI:58937"/>
    </cofactor>
    <text evidence="13">Binds 1 thiamine pyrophosphate per subunit. During the reaction, the substrate forms a covalent intermediate with the cofactor.</text>
</comment>
<comment type="function">
    <text evidence="10">Could be involved in the conversion of sugars, which are a major phenomenon in the rehydration process.</text>
</comment>
<comment type="function">
    <text evidence="16">Catalyzes the transfer of a two-carbon ketol group from a ketose donor to an aldose acceptor, via a covalent intermediate with the cofactor thiamine pyrophosphate.</text>
</comment>
<dbReference type="AlphaFoldDB" id="A0A2G9H0Z5"/>
<evidence type="ECO:0000256" key="12">
    <source>
        <dbReference type="PIRSR" id="PIRSR605478-2"/>
    </source>
</evidence>
<feature type="binding site" evidence="14">
    <location>
        <position position="183"/>
    </location>
    <ligand>
        <name>Mg(2+)</name>
        <dbReference type="ChEBI" id="CHEBI:18420"/>
    </ligand>
</feature>
<dbReference type="GO" id="GO:0004802">
    <property type="term" value="F:transketolase activity"/>
    <property type="evidence" value="ECO:0007669"/>
    <property type="project" value="UniProtKB-EC"/>
</dbReference>
<dbReference type="EMBL" id="NKXS01003006">
    <property type="protein sequence ID" value="PIN11165.1"/>
    <property type="molecule type" value="Genomic_DNA"/>
</dbReference>
<feature type="active site" description="Proton donor" evidence="11">
    <location>
        <position position="408"/>
    </location>
</feature>
<evidence type="ECO:0000256" key="8">
    <source>
        <dbReference type="ARBA" id="ARBA00023052"/>
    </source>
</evidence>
<feature type="binding site" evidence="12">
    <location>
        <position position="471"/>
    </location>
    <ligand>
        <name>substrate</name>
    </ligand>
</feature>
<dbReference type="Proteomes" id="UP000231279">
    <property type="component" value="Unassembled WGS sequence"/>
</dbReference>
<keyword evidence="16" id="KW-0106">Calcium</keyword>
<dbReference type="NCBIfam" id="TIGR00232">
    <property type="entry name" value="tktlase_bact"/>
    <property type="match status" value="1"/>
</dbReference>
<evidence type="ECO:0000256" key="14">
    <source>
        <dbReference type="PIRSR" id="PIRSR605478-4"/>
    </source>
</evidence>
<reference evidence="19" key="1">
    <citation type="journal article" date="2018" name="Gigascience">
        <title>Genome assembly of the Pink Ipe (Handroanthus impetiginosus, Bignoniaceae), a highly valued, ecologically keystone Neotropical timber forest tree.</title>
        <authorList>
            <person name="Silva-Junior O.B."/>
            <person name="Grattapaglia D."/>
            <person name="Novaes E."/>
            <person name="Collevatti R.G."/>
        </authorList>
    </citation>
    <scope>NUCLEOTIDE SEQUENCE [LARGE SCALE GENOMIC DNA]</scope>
    <source>
        <strain evidence="19">cv. UFG-1</strain>
    </source>
</reference>
<feature type="binding site" evidence="12">
    <location>
        <position position="467"/>
    </location>
    <ligand>
        <name>substrate</name>
    </ligand>
</feature>
<dbReference type="Gene3D" id="3.40.50.970">
    <property type="match status" value="2"/>
</dbReference>
<evidence type="ECO:0000256" key="7">
    <source>
        <dbReference type="ARBA" id="ARBA00022842"/>
    </source>
</evidence>
<feature type="binding site" evidence="12">
    <location>
        <position position="23"/>
    </location>
    <ligand>
        <name>substrate</name>
    </ligand>
</feature>
<dbReference type="InterPro" id="IPR055152">
    <property type="entry name" value="Transketolase-like_C_2"/>
</dbReference>
<gene>
    <name evidence="18" type="ORF">CDL12_16240</name>
</gene>
<dbReference type="EC" id="2.2.1.1" evidence="4 16"/>
<dbReference type="Gene3D" id="3.40.50.920">
    <property type="match status" value="1"/>
</dbReference>
<dbReference type="InterPro" id="IPR033247">
    <property type="entry name" value="Transketolase_fam"/>
</dbReference>
<dbReference type="PANTHER" id="PTHR43522">
    <property type="entry name" value="TRANSKETOLASE"/>
    <property type="match status" value="1"/>
</dbReference>
<name>A0A2G9H0Z5_9LAMI</name>
<dbReference type="InterPro" id="IPR049557">
    <property type="entry name" value="Transketolase_CS"/>
</dbReference>
<evidence type="ECO:0000256" key="5">
    <source>
        <dbReference type="ARBA" id="ARBA00022679"/>
    </source>
</evidence>
<comment type="cofactor">
    <cofactor evidence="16">
        <name>Mg(2+)</name>
        <dbReference type="ChEBI" id="CHEBI:18420"/>
    </cofactor>
    <cofactor evidence="16">
        <name>Ca(2+)</name>
        <dbReference type="ChEBI" id="CHEBI:29108"/>
    </cofactor>
    <cofactor evidence="16">
        <name>Mn(2+)</name>
        <dbReference type="ChEBI" id="CHEBI:29035"/>
    </cofactor>
    <cofactor evidence="16">
        <name>Co(2+)</name>
        <dbReference type="ChEBI" id="CHEBI:48828"/>
    </cofactor>
    <text evidence="16">Binds 1 Mg(2+) ion per subunit. Can also utilize other divalent metal cations, such as Ca(2+), Mn(2+) and Co(2+).</text>
</comment>
<feature type="site" description="Important for catalytic activity" evidence="15">
    <location>
        <position position="23"/>
    </location>
</feature>
<evidence type="ECO:0000259" key="17">
    <source>
        <dbReference type="SMART" id="SM00861"/>
    </source>
</evidence>
<evidence type="ECO:0000256" key="11">
    <source>
        <dbReference type="PIRSR" id="PIRSR605478-1"/>
    </source>
</evidence>
<feature type="binding site" evidence="12">
    <location>
        <position position="260"/>
    </location>
    <ligand>
        <name>substrate</name>
    </ligand>
</feature>
<keyword evidence="7 14" id="KW-0460">Magnesium</keyword>
<dbReference type="PANTHER" id="PTHR43522:SF2">
    <property type="entry name" value="TRANSKETOLASE 1-RELATED"/>
    <property type="match status" value="1"/>
</dbReference>
<feature type="binding site" evidence="13">
    <location>
        <position position="154"/>
    </location>
    <ligand>
        <name>thiamine diphosphate</name>
        <dbReference type="ChEBI" id="CHEBI:58937"/>
    </ligand>
</feature>
<protein>
    <recommendedName>
        <fullName evidence="4 16">Transketolase</fullName>
        <ecNumber evidence="4 16">2.2.1.1</ecNumber>
    </recommendedName>
</protein>
<dbReference type="GO" id="GO:0005829">
    <property type="term" value="C:cytosol"/>
    <property type="evidence" value="ECO:0007669"/>
    <property type="project" value="TreeGrafter"/>
</dbReference>
<evidence type="ECO:0000256" key="9">
    <source>
        <dbReference type="ARBA" id="ARBA00049473"/>
    </source>
</evidence>
<feature type="binding site" evidence="12">
    <location>
        <position position="381"/>
    </location>
    <ligand>
        <name>substrate</name>
    </ligand>
</feature>
<dbReference type="InterPro" id="IPR020826">
    <property type="entry name" value="Transketolase_BS"/>
</dbReference>
<evidence type="ECO:0000256" key="15">
    <source>
        <dbReference type="PIRSR" id="PIRSR605478-5"/>
    </source>
</evidence>
<proteinExistence type="inferred from homology"/>
<dbReference type="PROSITE" id="PS00801">
    <property type="entry name" value="TRANSKETOLASE_1"/>
    <property type="match status" value="1"/>
</dbReference>
<dbReference type="Pfam" id="PF22613">
    <property type="entry name" value="Transketolase_C_1"/>
    <property type="match status" value="1"/>
</dbReference>
<feature type="site" description="Important for catalytic activity" evidence="15">
    <location>
        <position position="260"/>
    </location>
</feature>
<dbReference type="GO" id="GO:0046872">
    <property type="term" value="F:metal ion binding"/>
    <property type="evidence" value="ECO:0007669"/>
    <property type="project" value="UniProtKB-KW"/>
</dbReference>
<dbReference type="Pfam" id="PF02779">
    <property type="entry name" value="Transket_pyr"/>
    <property type="match status" value="1"/>
</dbReference>
<keyword evidence="19" id="KW-1185">Reference proteome</keyword>
<evidence type="ECO:0000256" key="3">
    <source>
        <dbReference type="ARBA" id="ARBA00011738"/>
    </source>
</evidence>
<comment type="subunit">
    <text evidence="3 16">Homodimer.</text>
</comment>
<keyword evidence="6 14" id="KW-0479">Metal-binding</keyword>
<evidence type="ECO:0000256" key="6">
    <source>
        <dbReference type="ARBA" id="ARBA00022723"/>
    </source>
</evidence>
<evidence type="ECO:0000313" key="18">
    <source>
        <dbReference type="EMBL" id="PIN11165.1"/>
    </source>
</evidence>
<comment type="caution">
    <text evidence="18">The sequence shown here is derived from an EMBL/GenBank/DDBJ whole genome shotgun (WGS) entry which is preliminary data.</text>
</comment>
<keyword evidence="5 16" id="KW-0808">Transferase</keyword>
<dbReference type="InterPro" id="IPR005478">
    <property type="entry name" value="Transketolase_bac-like"/>
</dbReference>
<feature type="binding site" evidence="13">
    <location>
        <position position="183"/>
    </location>
    <ligand>
        <name>thiamine diphosphate</name>
        <dbReference type="ChEBI" id="CHEBI:58937"/>
    </ligand>
</feature>
<keyword evidence="8 13" id="KW-0786">Thiamine pyrophosphate</keyword>
<evidence type="ECO:0000256" key="10">
    <source>
        <dbReference type="ARBA" id="ARBA00053086"/>
    </source>
</evidence>
<comment type="cofactor">
    <cofactor evidence="14">
        <name>Mg(2+)</name>
        <dbReference type="ChEBI" id="CHEBI:18420"/>
    </cofactor>
    <text evidence="14">Binds 1 Mg(2+) ion per subunit. Can also utilize other divalent metal cations, such as Ca(2+), Mn(2+) and Co(2+).</text>
</comment>
<dbReference type="SUPFAM" id="SSF52922">
    <property type="entry name" value="TK C-terminal domain-like"/>
    <property type="match status" value="1"/>
</dbReference>
<comment type="similarity">
    <text evidence="2 16">Belongs to the transketolase family.</text>
</comment>
<feature type="binding site" evidence="14">
    <location>
        <position position="153"/>
    </location>
    <ligand>
        <name>Mg(2+)</name>
        <dbReference type="ChEBI" id="CHEBI:18420"/>
    </ligand>
</feature>
<dbReference type="CDD" id="cd07033">
    <property type="entry name" value="TPP_PYR_DXS_TK_like"/>
    <property type="match status" value="1"/>
</dbReference>
<dbReference type="PROSITE" id="PS00802">
    <property type="entry name" value="TRANSKETOLASE_2"/>
    <property type="match status" value="1"/>
</dbReference>
<dbReference type="OrthoDB" id="10267175at2759"/>
<comment type="catalytic activity">
    <reaction evidence="9 16">
        <text>D-sedoheptulose 7-phosphate + D-glyceraldehyde 3-phosphate = aldehydo-D-ribose 5-phosphate + D-xylulose 5-phosphate</text>
        <dbReference type="Rhea" id="RHEA:10508"/>
        <dbReference type="ChEBI" id="CHEBI:57483"/>
        <dbReference type="ChEBI" id="CHEBI:57737"/>
        <dbReference type="ChEBI" id="CHEBI:58273"/>
        <dbReference type="ChEBI" id="CHEBI:59776"/>
        <dbReference type="EC" id="2.2.1.1"/>
    </reaction>
</comment>
<dbReference type="InterPro" id="IPR009014">
    <property type="entry name" value="Transketo_C/PFOR_II"/>
</dbReference>
<evidence type="ECO:0000256" key="4">
    <source>
        <dbReference type="ARBA" id="ARBA00013152"/>
    </source>
</evidence>
<dbReference type="Pfam" id="PF00456">
    <property type="entry name" value="Transketolase_N"/>
    <property type="match status" value="1"/>
</dbReference>
<dbReference type="FunFam" id="3.40.50.920:FF:000003">
    <property type="entry name" value="Transketolase"/>
    <property type="match status" value="1"/>
</dbReference>
<feature type="domain" description="Transketolase-like pyrimidine-binding" evidence="17">
    <location>
        <begin position="351"/>
        <end position="523"/>
    </location>
</feature>
<evidence type="ECO:0000256" key="16">
    <source>
        <dbReference type="RuleBase" id="RU004996"/>
    </source>
</evidence>
<dbReference type="CDD" id="cd02012">
    <property type="entry name" value="TPP_TK"/>
    <property type="match status" value="1"/>
</dbReference>
<feature type="binding site" evidence="12">
    <location>
        <position position="518"/>
    </location>
    <ligand>
        <name>substrate</name>
    </ligand>
</feature>
<evidence type="ECO:0000256" key="2">
    <source>
        <dbReference type="ARBA" id="ARBA00007131"/>
    </source>
</evidence>
<dbReference type="GO" id="GO:0006098">
    <property type="term" value="P:pentose-phosphate shunt"/>
    <property type="evidence" value="ECO:0007669"/>
    <property type="project" value="TreeGrafter"/>
</dbReference>
<dbReference type="FunFam" id="3.40.50.970:FF:000004">
    <property type="entry name" value="Transketolase"/>
    <property type="match status" value="1"/>
</dbReference>
<feature type="binding site" evidence="13">
    <location>
        <position position="63"/>
    </location>
    <ligand>
        <name>thiamine diphosphate</name>
        <dbReference type="ChEBI" id="CHEBI:58937"/>
    </ligand>
</feature>
<feature type="binding site" evidence="12">
    <location>
        <position position="459"/>
    </location>
    <ligand>
        <name>substrate</name>
    </ligand>
</feature>
<dbReference type="InterPro" id="IPR029061">
    <property type="entry name" value="THDP-binding"/>
</dbReference>
<feature type="binding site" evidence="13">
    <location>
        <position position="435"/>
    </location>
    <ligand>
        <name>thiamine diphosphate</name>
        <dbReference type="ChEBI" id="CHEBI:58937"/>
    </ligand>
</feature>
<dbReference type="InterPro" id="IPR005474">
    <property type="entry name" value="Transketolase_N"/>
</dbReference>
<evidence type="ECO:0000256" key="1">
    <source>
        <dbReference type="ARBA" id="ARBA00001941"/>
    </source>
</evidence>
<sequence>MEKFVNTIRFLAIDSIEKAGSGHPGLPMGCAPMGHILFDEFMNYNPKNPYWFNRDRFVLSAGHGSMLQYVLLHLAGFDSVQEEDLKSFRAWGSRTPGHPENFVTPGVEVTTGLLGQGMANAVGLALSEKHLAARFNKPGYDIVDHYTYVILGDGCQMEGITNEACSLAGHWGLGKLIALYDDNHMSCDGGTELIFTESVEKRFEALGWHVVFVRDGNTGFDEIRAAIQEAKAVKDKPTLIKVRTTTGYGAPNKANTTSVHGKVLGSAEVEATRKNLGWDYEPFQYPEDVKQHWSRHISKGASLEAEWNIKFAEYEKKYEDEATEFKSIITGELPPYWEKSLPTFPPESPAMATRNTSQQCLNALAKVLPGLIGGSADLSSSNMSLPETFSDFQKTTPQGRNICFGVREHAMAAICNGIAFHSPGLIPYCATYLAFIDYMRGAMRTSAMSKAGVIYVMTHDSIAVGEDGPTHQPIEHLSSFRSMPNILTIRPADGTETAGAYKLAILNRRRPTILALSRQSVPQIKGTSVEGVERGGYIVSDNSEGNKPEVILIGTGSELRIAVKAADDLRKIGKMARVVSLVCWEVFEEQSEEYKESVLPVAVSARVSVEAGVTFGWERYVGVKGKAIGIDRFGASAPAVRLYEEFGVTVKAVIEAAMAIC</sequence>
<feature type="binding site" evidence="13">
    <location>
        <begin position="112"/>
        <end position="114"/>
    </location>
    <ligand>
        <name>thiamine diphosphate</name>
        <dbReference type="ChEBI" id="CHEBI:58937"/>
    </ligand>
</feature>
<dbReference type="FunFam" id="3.40.50.970:FF:000003">
    <property type="entry name" value="Transketolase"/>
    <property type="match status" value="1"/>
</dbReference>
<dbReference type="STRING" id="429701.A0A2G9H0Z5"/>
<dbReference type="InterPro" id="IPR005475">
    <property type="entry name" value="Transketolase-like_Pyr-bd"/>
</dbReference>
<organism evidence="18 19">
    <name type="scientific">Handroanthus impetiginosus</name>
    <dbReference type="NCBI Taxonomy" id="429701"/>
    <lineage>
        <taxon>Eukaryota</taxon>
        <taxon>Viridiplantae</taxon>
        <taxon>Streptophyta</taxon>
        <taxon>Embryophyta</taxon>
        <taxon>Tracheophyta</taxon>
        <taxon>Spermatophyta</taxon>
        <taxon>Magnoliopsida</taxon>
        <taxon>eudicotyledons</taxon>
        <taxon>Gunneridae</taxon>
        <taxon>Pentapetalae</taxon>
        <taxon>asterids</taxon>
        <taxon>lamiids</taxon>
        <taxon>Lamiales</taxon>
        <taxon>Bignoniaceae</taxon>
        <taxon>Crescentiina</taxon>
        <taxon>Tabebuia alliance</taxon>
        <taxon>Handroanthus</taxon>
    </lineage>
</organism>
<comment type="cofactor">
    <cofactor evidence="1">
        <name>Co(2+)</name>
        <dbReference type="ChEBI" id="CHEBI:48828"/>
    </cofactor>
</comment>
<evidence type="ECO:0000313" key="19">
    <source>
        <dbReference type="Proteomes" id="UP000231279"/>
    </source>
</evidence>
<feature type="binding site" evidence="12">
    <location>
        <position position="354"/>
    </location>
    <ligand>
        <name>substrate</name>
    </ligand>
</feature>
<accession>A0A2G9H0Z5</accession>
<dbReference type="SMART" id="SM00861">
    <property type="entry name" value="Transket_pyr"/>
    <property type="match status" value="1"/>
</dbReference>